<name>E9FZN8_DAPPU</name>
<accession>E9FZN8</accession>
<gene>
    <name evidence="1" type="ORF">DAPPUDRAFT_97342</name>
</gene>
<dbReference type="HOGENOM" id="CLU_2087239_0_0_1"/>
<keyword evidence="2" id="KW-1185">Reference proteome</keyword>
<reference evidence="1 2" key="1">
    <citation type="journal article" date="2011" name="Science">
        <title>The ecoresponsive genome of Daphnia pulex.</title>
        <authorList>
            <person name="Colbourne J.K."/>
            <person name="Pfrender M.E."/>
            <person name="Gilbert D."/>
            <person name="Thomas W.K."/>
            <person name="Tucker A."/>
            <person name="Oakley T.H."/>
            <person name="Tokishita S."/>
            <person name="Aerts A."/>
            <person name="Arnold G.J."/>
            <person name="Basu M.K."/>
            <person name="Bauer D.J."/>
            <person name="Caceres C.E."/>
            <person name="Carmel L."/>
            <person name="Casola C."/>
            <person name="Choi J.H."/>
            <person name="Detter J.C."/>
            <person name="Dong Q."/>
            <person name="Dusheyko S."/>
            <person name="Eads B.D."/>
            <person name="Frohlich T."/>
            <person name="Geiler-Samerotte K.A."/>
            <person name="Gerlach D."/>
            <person name="Hatcher P."/>
            <person name="Jogdeo S."/>
            <person name="Krijgsveld J."/>
            <person name="Kriventseva E.V."/>
            <person name="Kultz D."/>
            <person name="Laforsch C."/>
            <person name="Lindquist E."/>
            <person name="Lopez J."/>
            <person name="Manak J.R."/>
            <person name="Muller J."/>
            <person name="Pangilinan J."/>
            <person name="Patwardhan R.P."/>
            <person name="Pitluck S."/>
            <person name="Pritham E.J."/>
            <person name="Rechtsteiner A."/>
            <person name="Rho M."/>
            <person name="Rogozin I.B."/>
            <person name="Sakarya O."/>
            <person name="Salamov A."/>
            <person name="Schaack S."/>
            <person name="Shapiro H."/>
            <person name="Shiga Y."/>
            <person name="Skalitzky C."/>
            <person name="Smith Z."/>
            <person name="Souvorov A."/>
            <person name="Sung W."/>
            <person name="Tang Z."/>
            <person name="Tsuchiya D."/>
            <person name="Tu H."/>
            <person name="Vos H."/>
            <person name="Wang M."/>
            <person name="Wolf Y.I."/>
            <person name="Yamagata H."/>
            <person name="Yamada T."/>
            <person name="Ye Y."/>
            <person name="Shaw J.R."/>
            <person name="Andrews J."/>
            <person name="Crease T.J."/>
            <person name="Tang H."/>
            <person name="Lucas S.M."/>
            <person name="Robertson H.M."/>
            <person name="Bork P."/>
            <person name="Koonin E.V."/>
            <person name="Zdobnov E.M."/>
            <person name="Grigoriev I.V."/>
            <person name="Lynch M."/>
            <person name="Boore J.L."/>
        </authorList>
    </citation>
    <scope>NUCLEOTIDE SEQUENCE [LARGE SCALE GENOMIC DNA]</scope>
</reference>
<dbReference type="Proteomes" id="UP000000305">
    <property type="component" value="Unassembled WGS sequence"/>
</dbReference>
<dbReference type="InParanoid" id="E9FZN8"/>
<sequence length="117" mass="12626">MGNHRNDAGGEWSASGISNLVQLLFDPLLRIIPTELRLSIPQGSGNACDFTEGVLRVGTINQHSFRTVEFVLSFPSSSTLASCACVDFIQQREKEKGQGWVMATGIVIQMGRPSASS</sequence>
<proteinExistence type="predicted"/>
<dbReference type="KEGG" id="dpx:DAPPUDRAFT_97342"/>
<dbReference type="AlphaFoldDB" id="E9FZN8"/>
<organism evidence="1 2">
    <name type="scientific">Daphnia pulex</name>
    <name type="common">Water flea</name>
    <dbReference type="NCBI Taxonomy" id="6669"/>
    <lineage>
        <taxon>Eukaryota</taxon>
        <taxon>Metazoa</taxon>
        <taxon>Ecdysozoa</taxon>
        <taxon>Arthropoda</taxon>
        <taxon>Crustacea</taxon>
        <taxon>Branchiopoda</taxon>
        <taxon>Diplostraca</taxon>
        <taxon>Cladocera</taxon>
        <taxon>Anomopoda</taxon>
        <taxon>Daphniidae</taxon>
        <taxon>Daphnia</taxon>
    </lineage>
</organism>
<evidence type="ECO:0000313" key="1">
    <source>
        <dbReference type="EMBL" id="EFX87235.1"/>
    </source>
</evidence>
<dbReference type="EMBL" id="GL732528">
    <property type="protein sequence ID" value="EFX87235.1"/>
    <property type="molecule type" value="Genomic_DNA"/>
</dbReference>
<protein>
    <submittedName>
        <fullName evidence="1">Uncharacterized protein</fullName>
    </submittedName>
</protein>
<evidence type="ECO:0000313" key="2">
    <source>
        <dbReference type="Proteomes" id="UP000000305"/>
    </source>
</evidence>